<evidence type="ECO:0000313" key="4">
    <source>
        <dbReference type="Proteomes" id="UP001314205"/>
    </source>
</evidence>
<evidence type="ECO:0000259" key="2">
    <source>
        <dbReference type="Pfam" id="PF14529"/>
    </source>
</evidence>
<dbReference type="SUPFAM" id="SSF56219">
    <property type="entry name" value="DNase I-like"/>
    <property type="match status" value="1"/>
</dbReference>
<name>A0AAV1L9F5_9NEOP</name>
<dbReference type="AlphaFoldDB" id="A0AAV1L9F5"/>
<proteinExistence type="predicted"/>
<accession>A0AAV1L9F5</accession>
<dbReference type="EMBL" id="CAVLGL010000085">
    <property type="protein sequence ID" value="CAK1590657.1"/>
    <property type="molecule type" value="Genomic_DNA"/>
</dbReference>
<sequence>MAEGLSWASTQMPLWHCDRRHYVGRGQTVEYRRQQMDAFIISHALTLAKMPDKPYTFSGPGGKSNVDLTLTTGDVYLADCRVREGICASDHNLITFTAKINRPTTCAAPVKEPPRFRDRGVDWDRFRAIIKLRLGWLHVENVPQLSWRRSSQGSSSTPRRRAKGNVAPGGRGVRMVDY</sequence>
<reference evidence="3 4" key="1">
    <citation type="submission" date="2023-11" db="EMBL/GenBank/DDBJ databases">
        <authorList>
            <person name="Hedman E."/>
            <person name="Englund M."/>
            <person name="Stromberg M."/>
            <person name="Nyberg Akerstrom W."/>
            <person name="Nylinder S."/>
            <person name="Jareborg N."/>
            <person name="Kallberg Y."/>
            <person name="Kronander E."/>
        </authorList>
    </citation>
    <scope>NUCLEOTIDE SEQUENCE [LARGE SCALE GENOMIC DNA]</scope>
</reference>
<feature type="region of interest" description="Disordered" evidence="1">
    <location>
        <begin position="147"/>
        <end position="178"/>
    </location>
</feature>
<organism evidence="3 4">
    <name type="scientific">Parnassius mnemosyne</name>
    <name type="common">clouded apollo</name>
    <dbReference type="NCBI Taxonomy" id="213953"/>
    <lineage>
        <taxon>Eukaryota</taxon>
        <taxon>Metazoa</taxon>
        <taxon>Ecdysozoa</taxon>
        <taxon>Arthropoda</taxon>
        <taxon>Hexapoda</taxon>
        <taxon>Insecta</taxon>
        <taxon>Pterygota</taxon>
        <taxon>Neoptera</taxon>
        <taxon>Endopterygota</taxon>
        <taxon>Lepidoptera</taxon>
        <taxon>Glossata</taxon>
        <taxon>Ditrysia</taxon>
        <taxon>Papilionoidea</taxon>
        <taxon>Papilionidae</taxon>
        <taxon>Parnassiinae</taxon>
        <taxon>Parnassini</taxon>
        <taxon>Parnassius</taxon>
        <taxon>Driopa</taxon>
    </lineage>
</organism>
<dbReference type="Proteomes" id="UP001314205">
    <property type="component" value="Unassembled WGS sequence"/>
</dbReference>
<dbReference type="GO" id="GO:0003824">
    <property type="term" value="F:catalytic activity"/>
    <property type="evidence" value="ECO:0007669"/>
    <property type="project" value="InterPro"/>
</dbReference>
<evidence type="ECO:0000256" key="1">
    <source>
        <dbReference type="SAM" id="MobiDB-lite"/>
    </source>
</evidence>
<dbReference type="InterPro" id="IPR005135">
    <property type="entry name" value="Endo/exonuclease/phosphatase"/>
</dbReference>
<feature type="domain" description="Endonuclease/exonuclease/phosphatase" evidence="2">
    <location>
        <begin position="13"/>
        <end position="94"/>
    </location>
</feature>
<keyword evidence="4" id="KW-1185">Reference proteome</keyword>
<evidence type="ECO:0000313" key="3">
    <source>
        <dbReference type="EMBL" id="CAK1590657.1"/>
    </source>
</evidence>
<protein>
    <recommendedName>
        <fullName evidence="2">Endonuclease/exonuclease/phosphatase domain-containing protein</fullName>
    </recommendedName>
</protein>
<gene>
    <name evidence="3" type="ORF">PARMNEM_LOCUS10991</name>
</gene>
<feature type="compositionally biased region" description="Low complexity" evidence="1">
    <location>
        <begin position="147"/>
        <end position="157"/>
    </location>
</feature>
<comment type="caution">
    <text evidence="3">The sequence shown here is derived from an EMBL/GenBank/DDBJ whole genome shotgun (WGS) entry which is preliminary data.</text>
</comment>
<dbReference type="Gene3D" id="3.60.10.10">
    <property type="entry name" value="Endonuclease/exonuclease/phosphatase"/>
    <property type="match status" value="1"/>
</dbReference>
<dbReference type="Pfam" id="PF14529">
    <property type="entry name" value="Exo_endo_phos_2"/>
    <property type="match status" value="1"/>
</dbReference>
<dbReference type="InterPro" id="IPR036691">
    <property type="entry name" value="Endo/exonu/phosph_ase_sf"/>
</dbReference>